<dbReference type="STRING" id="765440.A0A0C3GGK0"/>
<reference evidence="1 2" key="1">
    <citation type="submission" date="2014-04" db="EMBL/GenBank/DDBJ databases">
        <authorList>
            <consortium name="DOE Joint Genome Institute"/>
            <person name="Kuo A."/>
            <person name="Tarkka M."/>
            <person name="Buscot F."/>
            <person name="Kohler A."/>
            <person name="Nagy L.G."/>
            <person name="Floudas D."/>
            <person name="Copeland A."/>
            <person name="Barry K.W."/>
            <person name="Cichocki N."/>
            <person name="Veneault-Fourrey C."/>
            <person name="LaButti K."/>
            <person name="Lindquist E.A."/>
            <person name="Lipzen A."/>
            <person name="Lundell T."/>
            <person name="Morin E."/>
            <person name="Murat C."/>
            <person name="Sun H."/>
            <person name="Tunlid A."/>
            <person name="Henrissat B."/>
            <person name="Grigoriev I.V."/>
            <person name="Hibbett D.S."/>
            <person name="Martin F."/>
            <person name="Nordberg H.P."/>
            <person name="Cantor M.N."/>
            <person name="Hua S.X."/>
        </authorList>
    </citation>
    <scope>NUCLEOTIDE SEQUENCE [LARGE SCALE GENOMIC DNA]</scope>
    <source>
        <strain evidence="1 2">F 1598</strain>
    </source>
</reference>
<evidence type="ECO:0000313" key="2">
    <source>
        <dbReference type="Proteomes" id="UP000054166"/>
    </source>
</evidence>
<dbReference type="HOGENOM" id="CLU_181696_0_0_1"/>
<dbReference type="InParanoid" id="A0A0C3GGK0"/>
<dbReference type="Proteomes" id="UP000054166">
    <property type="component" value="Unassembled WGS sequence"/>
</dbReference>
<sequence length="99" mass="11344">MFNSLSYISCSGYCNTSDGKFTTAKVLVPQCLDLCNTTTIRRFFRKTWRYMDAYSKGLNAQQTAFAIKKYKSHRRVGLATEVIQLMEAQMALTKAPEHF</sequence>
<protein>
    <submittedName>
        <fullName evidence="1">Uncharacterized protein</fullName>
    </submittedName>
</protein>
<keyword evidence="2" id="KW-1185">Reference proteome</keyword>
<dbReference type="AlphaFoldDB" id="A0A0C3GGK0"/>
<accession>A0A0C3GGK0</accession>
<organism evidence="1 2">
    <name type="scientific">Piloderma croceum (strain F 1598)</name>
    <dbReference type="NCBI Taxonomy" id="765440"/>
    <lineage>
        <taxon>Eukaryota</taxon>
        <taxon>Fungi</taxon>
        <taxon>Dikarya</taxon>
        <taxon>Basidiomycota</taxon>
        <taxon>Agaricomycotina</taxon>
        <taxon>Agaricomycetes</taxon>
        <taxon>Agaricomycetidae</taxon>
        <taxon>Atheliales</taxon>
        <taxon>Atheliaceae</taxon>
        <taxon>Piloderma</taxon>
    </lineage>
</organism>
<dbReference type="EMBL" id="KN832974">
    <property type="protein sequence ID" value="KIM89756.1"/>
    <property type="molecule type" value="Genomic_DNA"/>
</dbReference>
<evidence type="ECO:0000313" key="1">
    <source>
        <dbReference type="EMBL" id="KIM89756.1"/>
    </source>
</evidence>
<gene>
    <name evidence="1" type="ORF">PILCRDRAFT_195617</name>
</gene>
<reference evidence="2" key="2">
    <citation type="submission" date="2015-01" db="EMBL/GenBank/DDBJ databases">
        <title>Evolutionary Origins and Diversification of the Mycorrhizal Mutualists.</title>
        <authorList>
            <consortium name="DOE Joint Genome Institute"/>
            <consortium name="Mycorrhizal Genomics Consortium"/>
            <person name="Kohler A."/>
            <person name="Kuo A."/>
            <person name="Nagy L.G."/>
            <person name="Floudas D."/>
            <person name="Copeland A."/>
            <person name="Barry K.W."/>
            <person name="Cichocki N."/>
            <person name="Veneault-Fourrey C."/>
            <person name="LaButti K."/>
            <person name="Lindquist E.A."/>
            <person name="Lipzen A."/>
            <person name="Lundell T."/>
            <person name="Morin E."/>
            <person name="Murat C."/>
            <person name="Riley R."/>
            <person name="Ohm R."/>
            <person name="Sun H."/>
            <person name="Tunlid A."/>
            <person name="Henrissat B."/>
            <person name="Grigoriev I.V."/>
            <person name="Hibbett D.S."/>
            <person name="Martin F."/>
        </authorList>
    </citation>
    <scope>NUCLEOTIDE SEQUENCE [LARGE SCALE GENOMIC DNA]</scope>
    <source>
        <strain evidence="2">F 1598</strain>
    </source>
</reference>
<proteinExistence type="predicted"/>
<name>A0A0C3GGK0_PILCF</name>
<dbReference type="OrthoDB" id="2449121at2759"/>